<comment type="function">
    <text evidence="6 7">Catalyzes amidations at positions B, D, E, and G on adenosylcobyrinic A,C-diamide. NH(2) groups are provided by glutamine, and one molecule of ATP is hydrogenolyzed for each amidation.</text>
</comment>
<reference evidence="10" key="1">
    <citation type="journal article" date="2014" name="Int. J. Syst. Evol. Microbiol.">
        <title>Complete genome sequence of Corynebacterium casei LMG S-19264T (=DSM 44701T), isolated from a smear-ripened cheese.</title>
        <authorList>
            <consortium name="US DOE Joint Genome Institute (JGI-PGF)"/>
            <person name="Walter F."/>
            <person name="Albersmeier A."/>
            <person name="Kalinowski J."/>
            <person name="Ruckert C."/>
        </authorList>
    </citation>
    <scope>NUCLEOTIDE SEQUENCE</scope>
    <source>
        <strain evidence="10">NBRC 101628</strain>
    </source>
</reference>
<evidence type="ECO:0000256" key="6">
    <source>
        <dbReference type="ARBA" id="ARBA00025166"/>
    </source>
</evidence>
<dbReference type="EMBL" id="BSNC01000006">
    <property type="protein sequence ID" value="GLP97603.1"/>
    <property type="molecule type" value="Genomic_DNA"/>
</dbReference>
<dbReference type="HAMAP" id="MF_00028">
    <property type="entry name" value="CobQ"/>
    <property type="match status" value="1"/>
</dbReference>
<dbReference type="InterPro" id="IPR011698">
    <property type="entry name" value="GATase_3"/>
</dbReference>
<evidence type="ECO:0000256" key="7">
    <source>
        <dbReference type="HAMAP-Rule" id="MF_00028"/>
    </source>
</evidence>
<dbReference type="SUPFAM" id="SSF52540">
    <property type="entry name" value="P-loop containing nucleoside triphosphate hydrolases"/>
    <property type="match status" value="1"/>
</dbReference>
<dbReference type="NCBIfam" id="NF001989">
    <property type="entry name" value="PRK00784.1"/>
    <property type="match status" value="1"/>
</dbReference>
<comment type="similarity">
    <text evidence="2 7">Belongs to the CobB/CobQ family. CobQ subfamily.</text>
</comment>
<keyword evidence="4 7" id="KW-0169">Cobalamin biosynthesis</keyword>
<dbReference type="GO" id="GO:0009236">
    <property type="term" value="P:cobalamin biosynthetic process"/>
    <property type="evidence" value="ECO:0007669"/>
    <property type="project" value="UniProtKB-UniRule"/>
</dbReference>
<evidence type="ECO:0000256" key="5">
    <source>
        <dbReference type="ARBA" id="ARBA00022962"/>
    </source>
</evidence>
<dbReference type="NCBIfam" id="TIGR00313">
    <property type="entry name" value="cobQ"/>
    <property type="match status" value="1"/>
</dbReference>
<gene>
    <name evidence="7 10" type="primary">cobQ</name>
    <name evidence="10" type="ORF">GCM10007895_29100</name>
</gene>
<dbReference type="SUPFAM" id="SSF52317">
    <property type="entry name" value="Class I glutamine amidotransferase-like"/>
    <property type="match status" value="1"/>
</dbReference>
<comment type="pathway">
    <text evidence="1 7">Cofactor biosynthesis; adenosylcobalamin biosynthesis.</text>
</comment>
<accession>A0AA37W2H3</accession>
<dbReference type="InterPro" id="IPR027417">
    <property type="entry name" value="P-loop_NTPase"/>
</dbReference>
<dbReference type="InterPro" id="IPR004459">
    <property type="entry name" value="CobQ_synth"/>
</dbReference>
<evidence type="ECO:0000256" key="2">
    <source>
        <dbReference type="ARBA" id="ARBA00006205"/>
    </source>
</evidence>
<dbReference type="InterPro" id="IPR002586">
    <property type="entry name" value="CobQ/CobB/MinD/ParA_Nub-bd_dom"/>
</dbReference>
<feature type="domain" description="CobB/CobQ-like glutamine amidotransferase" evidence="9">
    <location>
        <begin position="247"/>
        <end position="430"/>
    </location>
</feature>
<dbReference type="CDD" id="cd05389">
    <property type="entry name" value="CobQ_N"/>
    <property type="match status" value="1"/>
</dbReference>
<dbReference type="PROSITE" id="PS51274">
    <property type="entry name" value="GATASE_COBBQ"/>
    <property type="match status" value="1"/>
</dbReference>
<organism evidence="10 11">
    <name type="scientific">Paraferrimonas sedimenticola</name>
    <dbReference type="NCBI Taxonomy" id="375674"/>
    <lineage>
        <taxon>Bacteria</taxon>
        <taxon>Pseudomonadati</taxon>
        <taxon>Pseudomonadota</taxon>
        <taxon>Gammaproteobacteria</taxon>
        <taxon>Alteromonadales</taxon>
        <taxon>Ferrimonadaceae</taxon>
        <taxon>Paraferrimonas</taxon>
    </lineage>
</organism>
<dbReference type="Proteomes" id="UP001161422">
    <property type="component" value="Unassembled WGS sequence"/>
</dbReference>
<dbReference type="GO" id="GO:0003824">
    <property type="term" value="F:catalytic activity"/>
    <property type="evidence" value="ECO:0007669"/>
    <property type="project" value="InterPro"/>
</dbReference>
<feature type="active site" description="Nucleophile" evidence="7">
    <location>
        <position position="326"/>
    </location>
</feature>
<dbReference type="GO" id="GO:0015420">
    <property type="term" value="F:ABC-type vitamin B12 transporter activity"/>
    <property type="evidence" value="ECO:0007669"/>
    <property type="project" value="UniProtKB-UniRule"/>
</dbReference>
<dbReference type="Gene3D" id="3.40.50.300">
    <property type="entry name" value="P-loop containing nucleotide triphosphate hydrolases"/>
    <property type="match status" value="1"/>
</dbReference>
<dbReference type="PANTHER" id="PTHR21343:SF1">
    <property type="entry name" value="COBYRIC ACID SYNTHASE"/>
    <property type="match status" value="1"/>
</dbReference>
<protein>
    <recommendedName>
        <fullName evidence="3 7">Cobyric acid synthase</fullName>
    </recommendedName>
</protein>
<dbReference type="InterPro" id="IPR029062">
    <property type="entry name" value="Class_I_gatase-like"/>
</dbReference>
<dbReference type="InterPro" id="IPR033949">
    <property type="entry name" value="CobQ_GATase1"/>
</dbReference>
<feature type="domain" description="CobQ/CobB/MinD/ParA nucleotide binding" evidence="8">
    <location>
        <begin position="3"/>
        <end position="228"/>
    </location>
</feature>
<comment type="caution">
    <text evidence="10">The sequence shown here is derived from an EMBL/GenBank/DDBJ whole genome shotgun (WGS) entry which is preliminary data.</text>
</comment>
<proteinExistence type="inferred from homology"/>
<reference evidence="10" key="2">
    <citation type="submission" date="2023-01" db="EMBL/GenBank/DDBJ databases">
        <title>Draft genome sequence of Paraferrimonas sedimenticola strain NBRC 101628.</title>
        <authorList>
            <person name="Sun Q."/>
            <person name="Mori K."/>
        </authorList>
    </citation>
    <scope>NUCLEOTIDE SEQUENCE</scope>
    <source>
        <strain evidence="10">NBRC 101628</strain>
    </source>
</reference>
<dbReference type="AlphaFoldDB" id="A0AA37W2H3"/>
<dbReference type="InterPro" id="IPR047045">
    <property type="entry name" value="CobQ_N"/>
</dbReference>
<dbReference type="CDD" id="cd01750">
    <property type="entry name" value="GATase1_CobQ"/>
    <property type="match status" value="1"/>
</dbReference>
<name>A0AA37W2H3_9GAMM</name>
<evidence type="ECO:0000256" key="3">
    <source>
        <dbReference type="ARBA" id="ARBA00019833"/>
    </source>
</evidence>
<dbReference type="PANTHER" id="PTHR21343">
    <property type="entry name" value="DETHIOBIOTIN SYNTHETASE"/>
    <property type="match status" value="1"/>
</dbReference>
<evidence type="ECO:0000256" key="1">
    <source>
        <dbReference type="ARBA" id="ARBA00004953"/>
    </source>
</evidence>
<keyword evidence="11" id="KW-1185">Reference proteome</keyword>
<evidence type="ECO:0000259" key="9">
    <source>
        <dbReference type="Pfam" id="PF07685"/>
    </source>
</evidence>
<evidence type="ECO:0000259" key="8">
    <source>
        <dbReference type="Pfam" id="PF01656"/>
    </source>
</evidence>
<evidence type="ECO:0000256" key="4">
    <source>
        <dbReference type="ARBA" id="ARBA00022573"/>
    </source>
</evidence>
<evidence type="ECO:0000313" key="11">
    <source>
        <dbReference type="Proteomes" id="UP001161422"/>
    </source>
</evidence>
<evidence type="ECO:0000313" key="10">
    <source>
        <dbReference type="EMBL" id="GLP97603.1"/>
    </source>
</evidence>
<dbReference type="Pfam" id="PF07685">
    <property type="entry name" value="GATase_3"/>
    <property type="match status" value="1"/>
</dbReference>
<dbReference type="Gene3D" id="3.40.50.880">
    <property type="match status" value="1"/>
</dbReference>
<sequence>MKLMIQGTASDAGKSVAVAALGRAFARKGLRVAPFKPQNMALNSAVTKDGGEIGRSQALQAMACGVEPLVDMNPVLLKPNSDVGAQVIVQGKAIGNYQAQEYQALKPKLLKQVVESFESLCDSHQLVLAEGAGSPAEINLREGDIANMGFALAANCPVVIIADIDKGGVFAQLLGTYQLLSTEEQALVKGFIINRFRGDPSLLESGLDWLTEQTGVPVLGVVPYVQGLQVSAEDAIEQTNANQGLFRVVVATLPRISNHTDFDPLRRHPQVELVFAAPEQPLPPADLIIIPGSKSVRADLASLRKWGWDAQIAKHLRYGGKLMGICGGLQILGNSIDDPQGVEGQPGSSKGLGYLSIRTKLQADKALEQVSGHLTIGERRAEFEGYEIHAGSSDISEHQPFLTNGKNEGAVSADNQVIATYVHGIFDKAEACQTLLNWAGLDAQRQLDQQAHLQTELDRLADAFEEAIDLEALQQILKAG</sequence>
<keyword evidence="5 7" id="KW-0315">Glutamine amidotransferase</keyword>
<dbReference type="Pfam" id="PF01656">
    <property type="entry name" value="CbiA"/>
    <property type="match status" value="1"/>
</dbReference>
<feature type="active site" evidence="7">
    <location>
        <position position="423"/>
    </location>
</feature>